<feature type="compositionally biased region" description="Gly residues" evidence="1">
    <location>
        <begin position="102"/>
        <end position="120"/>
    </location>
</feature>
<evidence type="ECO:0000313" key="3">
    <source>
        <dbReference type="EMBL" id="SKC38219.1"/>
    </source>
</evidence>
<feature type="chain" id="PRO_5013024514" description="GLTT repeat-containing protein" evidence="2">
    <location>
        <begin position="33"/>
        <end position="218"/>
    </location>
</feature>
<dbReference type="RefSeq" id="WP_079726645.1">
    <property type="nucleotide sequence ID" value="NZ_FUZP01000001.1"/>
</dbReference>
<keyword evidence="4" id="KW-1185">Reference proteome</keyword>
<evidence type="ECO:0000256" key="2">
    <source>
        <dbReference type="SAM" id="SignalP"/>
    </source>
</evidence>
<dbReference type="OrthoDB" id="5125576at2"/>
<accession>A0A1T5IGF8</accession>
<feature type="compositionally biased region" description="Low complexity" evidence="1">
    <location>
        <begin position="176"/>
        <end position="187"/>
    </location>
</feature>
<name>A0A1T5IGF8_9MICO</name>
<sequence length="218" mass="20867">MNSFTKKIGTASAIGVAASALVVGGIVAPANAAQNDEPSNSQDSYSFDSTSTTLNDLLNGILGGNTASGIVGNDTGLIDGGLINGPIVETGDIGSGNEAGDIGSGNETGNGNEVGSGNETGSGNDVQAPIGSGNDVPVGSGNDVDAPVDVPIEAPVDAPVGSGNDTSVDAPVDAPVGNGTETGVETGDANTNTDLGTSVSNSVDALLNDTLGGLGLGR</sequence>
<feature type="region of interest" description="Disordered" evidence="1">
    <location>
        <begin position="93"/>
        <end position="143"/>
    </location>
</feature>
<dbReference type="AlphaFoldDB" id="A0A1T5IGF8"/>
<feature type="region of interest" description="Disordered" evidence="1">
    <location>
        <begin position="157"/>
        <end position="196"/>
    </location>
</feature>
<dbReference type="STRING" id="123320.SAMN06309945_0423"/>
<evidence type="ECO:0000313" key="4">
    <source>
        <dbReference type="Proteomes" id="UP000190857"/>
    </source>
</evidence>
<organism evidence="3 4">
    <name type="scientific">Okibacterium fritillariae</name>
    <dbReference type="NCBI Taxonomy" id="123320"/>
    <lineage>
        <taxon>Bacteria</taxon>
        <taxon>Bacillati</taxon>
        <taxon>Actinomycetota</taxon>
        <taxon>Actinomycetes</taxon>
        <taxon>Micrococcales</taxon>
        <taxon>Microbacteriaceae</taxon>
        <taxon>Okibacterium</taxon>
    </lineage>
</organism>
<evidence type="ECO:0008006" key="5">
    <source>
        <dbReference type="Google" id="ProtNLM"/>
    </source>
</evidence>
<proteinExistence type="predicted"/>
<dbReference type="Proteomes" id="UP000190857">
    <property type="component" value="Unassembled WGS sequence"/>
</dbReference>
<keyword evidence="2" id="KW-0732">Signal</keyword>
<evidence type="ECO:0000256" key="1">
    <source>
        <dbReference type="SAM" id="MobiDB-lite"/>
    </source>
</evidence>
<reference evidence="3 4" key="1">
    <citation type="submission" date="2017-02" db="EMBL/GenBank/DDBJ databases">
        <authorList>
            <person name="Peterson S.W."/>
        </authorList>
    </citation>
    <scope>NUCLEOTIDE SEQUENCE [LARGE SCALE GENOMIC DNA]</scope>
    <source>
        <strain evidence="3 4">VKM Ac-2059</strain>
    </source>
</reference>
<protein>
    <recommendedName>
        <fullName evidence="5">GLTT repeat-containing protein</fullName>
    </recommendedName>
</protein>
<dbReference type="EMBL" id="FUZP01000001">
    <property type="protein sequence ID" value="SKC38219.1"/>
    <property type="molecule type" value="Genomic_DNA"/>
</dbReference>
<feature type="signal peptide" evidence="2">
    <location>
        <begin position="1"/>
        <end position="32"/>
    </location>
</feature>
<gene>
    <name evidence="3" type="ORF">SAMN06309945_0423</name>
</gene>